<evidence type="ECO:0000313" key="9">
    <source>
        <dbReference type="Proteomes" id="UP001379533"/>
    </source>
</evidence>
<keyword evidence="6" id="KW-1133">Transmembrane helix</keyword>
<organism evidence="8 9">
    <name type="scientific">Pendulispora brunnea</name>
    <dbReference type="NCBI Taxonomy" id="2905690"/>
    <lineage>
        <taxon>Bacteria</taxon>
        <taxon>Pseudomonadati</taxon>
        <taxon>Myxococcota</taxon>
        <taxon>Myxococcia</taxon>
        <taxon>Myxococcales</taxon>
        <taxon>Sorangiineae</taxon>
        <taxon>Pendulisporaceae</taxon>
        <taxon>Pendulispora</taxon>
    </lineage>
</organism>
<evidence type="ECO:0000256" key="5">
    <source>
        <dbReference type="SAM" id="MobiDB-lite"/>
    </source>
</evidence>
<evidence type="ECO:0000256" key="2">
    <source>
        <dbReference type="ARBA" id="ARBA00022741"/>
    </source>
</evidence>
<keyword evidence="6" id="KW-0472">Membrane</keyword>
<feature type="compositionally biased region" description="Low complexity" evidence="5">
    <location>
        <begin position="451"/>
        <end position="470"/>
    </location>
</feature>
<keyword evidence="2" id="KW-0547">Nucleotide-binding</keyword>
<protein>
    <submittedName>
        <fullName evidence="8">Serine/threonine protein kinase</fullName>
    </submittedName>
</protein>
<dbReference type="Pfam" id="PF00069">
    <property type="entry name" value="Pkinase"/>
    <property type="match status" value="1"/>
</dbReference>
<name>A0ABZ2K0U5_9BACT</name>
<evidence type="ECO:0000313" key="8">
    <source>
        <dbReference type="EMBL" id="WXA90665.1"/>
    </source>
</evidence>
<proteinExistence type="predicted"/>
<accession>A0ABZ2K0U5</accession>
<gene>
    <name evidence="8" type="ORF">LZC95_29960</name>
</gene>
<evidence type="ECO:0000256" key="6">
    <source>
        <dbReference type="SAM" id="Phobius"/>
    </source>
</evidence>
<dbReference type="Gene3D" id="3.30.200.20">
    <property type="entry name" value="Phosphorylase Kinase, domain 1"/>
    <property type="match status" value="1"/>
</dbReference>
<feature type="compositionally biased region" description="Low complexity" evidence="5">
    <location>
        <begin position="479"/>
        <end position="502"/>
    </location>
</feature>
<keyword evidence="9" id="KW-1185">Reference proteome</keyword>
<dbReference type="GO" id="GO:0004674">
    <property type="term" value="F:protein serine/threonine kinase activity"/>
    <property type="evidence" value="ECO:0007669"/>
    <property type="project" value="UniProtKB-KW"/>
</dbReference>
<dbReference type="PROSITE" id="PS50011">
    <property type="entry name" value="PROTEIN_KINASE_DOM"/>
    <property type="match status" value="1"/>
</dbReference>
<dbReference type="PANTHER" id="PTHR43289:SF6">
    <property type="entry name" value="SERINE_THREONINE-PROTEIN KINASE NEKL-3"/>
    <property type="match status" value="1"/>
</dbReference>
<keyword evidence="6" id="KW-0812">Transmembrane</keyword>
<reference evidence="8 9" key="1">
    <citation type="submission" date="2021-12" db="EMBL/GenBank/DDBJ databases">
        <title>Discovery of the Pendulisporaceae a myxobacterial family with distinct sporulation behavior and unique specialized metabolism.</title>
        <authorList>
            <person name="Garcia R."/>
            <person name="Popoff A."/>
            <person name="Bader C.D."/>
            <person name="Loehr J."/>
            <person name="Walesch S."/>
            <person name="Walt C."/>
            <person name="Boldt J."/>
            <person name="Bunk B."/>
            <person name="Haeckl F.J.F.P.J."/>
            <person name="Gunesch A.P."/>
            <person name="Birkelbach J."/>
            <person name="Nuebel U."/>
            <person name="Pietschmann T."/>
            <person name="Bach T."/>
            <person name="Mueller R."/>
        </authorList>
    </citation>
    <scope>NUCLEOTIDE SEQUENCE [LARGE SCALE GENOMIC DNA]</scope>
    <source>
        <strain evidence="8 9">MSr12523</strain>
    </source>
</reference>
<keyword evidence="1" id="KW-0808">Transferase</keyword>
<sequence>MASDQDFVDVAPIQEGGHSEHPEMVGGRYVLHAPIARGGMATIHLAHLLGAQGFQRLVTAKRLHPQFAENPDFVSMFHDEARIASRIHHPNVVPVFDVVAARGELVLVQEYVHGVPLSHLCSKAFRNEGGTAGAPIPLKVAVAIVAGVLAGLEAAHETKDGLGEPLHIVHRDVSPQNVLVSADGVARLLDFGIAKARSSAHITRAGVLKGKVAYMAPEQVRSEPATRQVDIYATGILLWELVAHRHMRTPRDQVQMLAAVLEGDIPSLREALALTPAAWTVAHGNTIVALERVLDRALARRPEDRFETAAAMGKALLEACPAATTFEVAEWVKAVASEYLVKRQQLLLSVESSVRTRSGSFEVSKTTMHEMGFPSSSRVVVVPTATPARPFRTALPWMVVALLAGALVVFVPRAWPHKEARAVVPSAAASPAPAPTPASTTIPTEVVTGVSSDTTAPLPTPPAASASTPSRRGKRRHGAAAASADPATPAASASSVASGSADPPKDACDPPFYYEGTRKLFKPNCL</sequence>
<dbReference type="InterPro" id="IPR008266">
    <property type="entry name" value="Tyr_kinase_AS"/>
</dbReference>
<feature type="region of interest" description="Disordered" evidence="5">
    <location>
        <begin position="450"/>
        <end position="510"/>
    </location>
</feature>
<feature type="transmembrane region" description="Helical" evidence="6">
    <location>
        <begin position="394"/>
        <end position="411"/>
    </location>
</feature>
<dbReference type="EMBL" id="CP089982">
    <property type="protein sequence ID" value="WXA90665.1"/>
    <property type="molecule type" value="Genomic_DNA"/>
</dbReference>
<dbReference type="Proteomes" id="UP001379533">
    <property type="component" value="Chromosome"/>
</dbReference>
<dbReference type="InterPro" id="IPR011009">
    <property type="entry name" value="Kinase-like_dom_sf"/>
</dbReference>
<dbReference type="CDD" id="cd14014">
    <property type="entry name" value="STKc_PknB_like"/>
    <property type="match status" value="1"/>
</dbReference>
<keyword evidence="3 8" id="KW-0418">Kinase</keyword>
<evidence type="ECO:0000259" key="7">
    <source>
        <dbReference type="PROSITE" id="PS50011"/>
    </source>
</evidence>
<evidence type="ECO:0000256" key="1">
    <source>
        <dbReference type="ARBA" id="ARBA00022679"/>
    </source>
</evidence>
<evidence type="ECO:0000256" key="3">
    <source>
        <dbReference type="ARBA" id="ARBA00022777"/>
    </source>
</evidence>
<feature type="domain" description="Protein kinase" evidence="7">
    <location>
        <begin position="29"/>
        <end position="317"/>
    </location>
</feature>
<keyword evidence="8" id="KW-0723">Serine/threonine-protein kinase</keyword>
<dbReference type="RefSeq" id="WP_394841283.1">
    <property type="nucleotide sequence ID" value="NZ_CP089982.1"/>
</dbReference>
<keyword evidence="4" id="KW-0067">ATP-binding</keyword>
<dbReference type="SUPFAM" id="SSF56112">
    <property type="entry name" value="Protein kinase-like (PK-like)"/>
    <property type="match status" value="1"/>
</dbReference>
<dbReference type="PANTHER" id="PTHR43289">
    <property type="entry name" value="MITOGEN-ACTIVATED PROTEIN KINASE KINASE KINASE 20-RELATED"/>
    <property type="match status" value="1"/>
</dbReference>
<dbReference type="PROSITE" id="PS00109">
    <property type="entry name" value="PROTEIN_KINASE_TYR"/>
    <property type="match status" value="1"/>
</dbReference>
<dbReference type="Gene3D" id="1.10.510.10">
    <property type="entry name" value="Transferase(Phosphotransferase) domain 1"/>
    <property type="match status" value="1"/>
</dbReference>
<evidence type="ECO:0000256" key="4">
    <source>
        <dbReference type="ARBA" id="ARBA00022840"/>
    </source>
</evidence>
<dbReference type="InterPro" id="IPR000719">
    <property type="entry name" value="Prot_kinase_dom"/>
</dbReference>